<evidence type="ECO:0000259" key="5">
    <source>
        <dbReference type="PROSITE" id="PS51891"/>
    </source>
</evidence>
<organism evidence="6 7">
    <name type="scientific">Acinetobacter equi</name>
    <dbReference type="NCBI Taxonomy" id="1324350"/>
    <lineage>
        <taxon>Bacteria</taxon>
        <taxon>Pseudomonadati</taxon>
        <taxon>Pseudomonadota</taxon>
        <taxon>Gammaproteobacteria</taxon>
        <taxon>Moraxellales</taxon>
        <taxon>Moraxellaceae</taxon>
        <taxon>Acinetobacter</taxon>
    </lineage>
</organism>
<gene>
    <name evidence="6" type="ORF">AOY20_13485</name>
</gene>
<keyword evidence="3" id="KW-0862">Zinc</keyword>
<dbReference type="PANTHER" id="PTHR33337">
    <property type="entry name" value="GFA DOMAIN-CONTAINING PROTEIN"/>
    <property type="match status" value="1"/>
</dbReference>
<keyword evidence="4" id="KW-0456">Lyase</keyword>
<dbReference type="InterPro" id="IPR006913">
    <property type="entry name" value="CENP-V/GFA"/>
</dbReference>
<sequence length="130" mass="14638">MLKGSCCCGAIQFQLNNLPTMMGTCHCSRCRKLGSSTLIFVQKNDFILLQGQEFIEKFQPEPPFHYTRSFCKKCGTALGEIGSTNDSFPIPANCLDDHLPLNIQFHVHVASKPHWYEICDSAPQFLENPN</sequence>
<dbReference type="PROSITE" id="PS51891">
    <property type="entry name" value="CENP_V_GFA"/>
    <property type="match status" value="1"/>
</dbReference>
<name>A0A0N9VAT7_9GAMM</name>
<dbReference type="AlphaFoldDB" id="A0A0N9VAT7"/>
<evidence type="ECO:0000313" key="7">
    <source>
        <dbReference type="Proteomes" id="UP000064939"/>
    </source>
</evidence>
<proteinExistence type="inferred from homology"/>
<dbReference type="KEGG" id="aei:AOY20_13485"/>
<accession>A0A0N9VAT7</accession>
<dbReference type="Pfam" id="PF04828">
    <property type="entry name" value="GFA"/>
    <property type="match status" value="1"/>
</dbReference>
<evidence type="ECO:0000313" key="6">
    <source>
        <dbReference type="EMBL" id="ALH96473.1"/>
    </source>
</evidence>
<evidence type="ECO:0000256" key="1">
    <source>
        <dbReference type="ARBA" id="ARBA00005495"/>
    </source>
</evidence>
<evidence type="ECO:0000256" key="2">
    <source>
        <dbReference type="ARBA" id="ARBA00022723"/>
    </source>
</evidence>
<dbReference type="Gene3D" id="3.90.1590.10">
    <property type="entry name" value="glutathione-dependent formaldehyde- activating enzyme (gfa)"/>
    <property type="match status" value="1"/>
</dbReference>
<dbReference type="STRING" id="1324350.AOY20_13485"/>
<evidence type="ECO:0000256" key="4">
    <source>
        <dbReference type="ARBA" id="ARBA00023239"/>
    </source>
</evidence>
<dbReference type="RefSeq" id="WP_054582352.1">
    <property type="nucleotide sequence ID" value="NZ_CP012808.1"/>
</dbReference>
<keyword evidence="7" id="KW-1185">Reference proteome</keyword>
<feature type="domain" description="CENP-V/GFA" evidence="5">
    <location>
        <begin position="2"/>
        <end position="117"/>
    </location>
</feature>
<reference evidence="6 7" key="1">
    <citation type="journal article" date="2015" name="Int. J. Syst. Evol. Microbiol.">
        <title>Acinetobacter equi sp. nov. isolated from horse faeces.</title>
        <authorList>
            <person name="Poppel M.T."/>
            <person name="Skiebe E."/>
            <person name="Laue M."/>
            <person name="Bergmann H."/>
            <person name="Ebersberger I."/>
            <person name="Garn T."/>
            <person name="Fruth A."/>
            <person name="Baumgardt S."/>
            <person name="Busse H.J."/>
            <person name="Wilharm G."/>
        </authorList>
    </citation>
    <scope>NUCLEOTIDE SEQUENCE [LARGE SCALE GENOMIC DNA]</scope>
    <source>
        <strain evidence="6 7">114</strain>
    </source>
</reference>
<comment type="similarity">
    <text evidence="1">Belongs to the Gfa family.</text>
</comment>
<dbReference type="SUPFAM" id="SSF51316">
    <property type="entry name" value="Mss4-like"/>
    <property type="match status" value="1"/>
</dbReference>
<keyword evidence="2" id="KW-0479">Metal-binding</keyword>
<protein>
    <submittedName>
        <fullName evidence="6">Aldehyde-activating protein</fullName>
    </submittedName>
</protein>
<dbReference type="PANTHER" id="PTHR33337:SF40">
    <property type="entry name" value="CENP-V_GFA DOMAIN-CONTAINING PROTEIN-RELATED"/>
    <property type="match status" value="1"/>
</dbReference>
<dbReference type="OrthoDB" id="4188830at2"/>
<dbReference type="Proteomes" id="UP000064939">
    <property type="component" value="Chromosome"/>
</dbReference>
<dbReference type="GO" id="GO:0046872">
    <property type="term" value="F:metal ion binding"/>
    <property type="evidence" value="ECO:0007669"/>
    <property type="project" value="UniProtKB-KW"/>
</dbReference>
<dbReference type="EMBL" id="CP012808">
    <property type="protein sequence ID" value="ALH96473.1"/>
    <property type="molecule type" value="Genomic_DNA"/>
</dbReference>
<dbReference type="InterPro" id="IPR011057">
    <property type="entry name" value="Mss4-like_sf"/>
</dbReference>
<dbReference type="GO" id="GO:0016846">
    <property type="term" value="F:carbon-sulfur lyase activity"/>
    <property type="evidence" value="ECO:0007669"/>
    <property type="project" value="InterPro"/>
</dbReference>
<evidence type="ECO:0000256" key="3">
    <source>
        <dbReference type="ARBA" id="ARBA00022833"/>
    </source>
</evidence>